<gene>
    <name evidence="3" type="ORF">ElyMa_005827100</name>
</gene>
<proteinExistence type="predicted"/>
<evidence type="ECO:0000259" key="2">
    <source>
        <dbReference type="PROSITE" id="PS50835"/>
    </source>
</evidence>
<keyword evidence="4" id="KW-1185">Reference proteome</keyword>
<feature type="compositionally biased region" description="Basic residues" evidence="1">
    <location>
        <begin position="423"/>
        <end position="433"/>
    </location>
</feature>
<feature type="region of interest" description="Disordered" evidence="1">
    <location>
        <begin position="402"/>
        <end position="440"/>
    </location>
</feature>
<dbReference type="InterPro" id="IPR013783">
    <property type="entry name" value="Ig-like_fold"/>
</dbReference>
<organism evidence="3 4">
    <name type="scientific">Elysia marginata</name>
    <dbReference type="NCBI Taxonomy" id="1093978"/>
    <lineage>
        <taxon>Eukaryota</taxon>
        <taxon>Metazoa</taxon>
        <taxon>Spiralia</taxon>
        <taxon>Lophotrochozoa</taxon>
        <taxon>Mollusca</taxon>
        <taxon>Gastropoda</taxon>
        <taxon>Heterobranchia</taxon>
        <taxon>Euthyneura</taxon>
        <taxon>Panpulmonata</taxon>
        <taxon>Sacoglossa</taxon>
        <taxon>Placobranchoidea</taxon>
        <taxon>Plakobranchidae</taxon>
        <taxon>Elysia</taxon>
    </lineage>
</organism>
<reference evidence="3 4" key="1">
    <citation type="journal article" date="2021" name="Elife">
        <title>Chloroplast acquisition without the gene transfer in kleptoplastic sea slugs, Plakobranchus ocellatus.</title>
        <authorList>
            <person name="Maeda T."/>
            <person name="Takahashi S."/>
            <person name="Yoshida T."/>
            <person name="Shimamura S."/>
            <person name="Takaki Y."/>
            <person name="Nagai Y."/>
            <person name="Toyoda A."/>
            <person name="Suzuki Y."/>
            <person name="Arimoto A."/>
            <person name="Ishii H."/>
            <person name="Satoh N."/>
            <person name="Nishiyama T."/>
            <person name="Hasebe M."/>
            <person name="Maruyama T."/>
            <person name="Minagawa J."/>
            <person name="Obokata J."/>
            <person name="Shigenobu S."/>
        </authorList>
    </citation>
    <scope>NUCLEOTIDE SEQUENCE [LARGE SCALE GENOMIC DNA]</scope>
</reference>
<accession>A0AAV4FWI8</accession>
<dbReference type="PROSITE" id="PS50835">
    <property type="entry name" value="IG_LIKE"/>
    <property type="match status" value="1"/>
</dbReference>
<dbReference type="AlphaFoldDB" id="A0AAV4FWI8"/>
<dbReference type="Proteomes" id="UP000762676">
    <property type="component" value="Unassembled WGS sequence"/>
</dbReference>
<evidence type="ECO:0000313" key="3">
    <source>
        <dbReference type="EMBL" id="GFR77524.1"/>
    </source>
</evidence>
<feature type="domain" description="Ig-like" evidence="2">
    <location>
        <begin position="99"/>
        <end position="184"/>
    </location>
</feature>
<comment type="caution">
    <text evidence="3">The sequence shown here is derived from an EMBL/GenBank/DDBJ whole genome shotgun (WGS) entry which is preliminary data.</text>
</comment>
<evidence type="ECO:0000313" key="4">
    <source>
        <dbReference type="Proteomes" id="UP000762676"/>
    </source>
</evidence>
<feature type="region of interest" description="Disordered" evidence="1">
    <location>
        <begin position="367"/>
        <end position="390"/>
    </location>
</feature>
<feature type="region of interest" description="Disordered" evidence="1">
    <location>
        <begin position="224"/>
        <end position="249"/>
    </location>
</feature>
<name>A0AAV4FWI8_9GAST</name>
<dbReference type="InterPro" id="IPR007110">
    <property type="entry name" value="Ig-like_dom"/>
</dbReference>
<dbReference type="EMBL" id="BMAT01011696">
    <property type="protein sequence ID" value="GFR77524.1"/>
    <property type="molecule type" value="Genomic_DNA"/>
</dbReference>
<evidence type="ECO:0000256" key="1">
    <source>
        <dbReference type="SAM" id="MobiDB-lite"/>
    </source>
</evidence>
<dbReference type="SUPFAM" id="SSF48726">
    <property type="entry name" value="Immunoglobulin"/>
    <property type="match status" value="1"/>
</dbReference>
<dbReference type="Gene3D" id="2.60.40.10">
    <property type="entry name" value="Immunoglobulins"/>
    <property type="match status" value="1"/>
</dbReference>
<sequence>MTLQKIHEDQATVVVAPYWPNQESKSFKFINDLVYSHTTIPATVTTPVYYRSQCSTNMSVEELGEGTHSFLGYIYPDVTHGELLAKRITPDKTVTLSFPQVSISCITNMEQGYFIGKSVRCTCRATSDSYPRGSAQWYKGDKTVGTNGGLDITYNKNNPEQVYTCEAKSTLGRKPGSTLRAKFAFIDPDSVQIASSSSKVNLCDNNNQVQVTCDISRDHVSPAPTFSFSVDGPRSQGPQPGTDSSDGDYYQSRFSLSPDVGGQYEVTCRVTITVTNTWQDKSTQITFNKPPPGPPQVTVGGQTYQGISPSNILTLPEDYIGDVTCRVEGGYPVAHSTQLKCGNLTNTDVGNTATVRFTTDTLTRYMDEGKKHEGNKEEDPTKANRRGQIAEKDIRVYLYKAKSLSAKRHKPDTAGSEGDLPARRQKGDKKKPRATVEIRK</sequence>
<protein>
    <recommendedName>
        <fullName evidence="2">Ig-like domain-containing protein</fullName>
    </recommendedName>
</protein>
<dbReference type="InterPro" id="IPR036179">
    <property type="entry name" value="Ig-like_dom_sf"/>
</dbReference>